<evidence type="ECO:0000313" key="1">
    <source>
        <dbReference type="EMBL" id="GAJ03923.1"/>
    </source>
</evidence>
<dbReference type="PANTHER" id="PTHR44366">
    <property type="entry name" value="UDP-N-ACETYLGLUCOSAMINE--PEPTIDE N-ACETYLGLUCOSAMINYLTRANSFERASE 110 KDA SUBUNIT"/>
    <property type="match status" value="1"/>
</dbReference>
<dbReference type="GO" id="GO:0006493">
    <property type="term" value="P:protein O-linked glycosylation"/>
    <property type="evidence" value="ECO:0007669"/>
    <property type="project" value="InterPro"/>
</dbReference>
<dbReference type="InterPro" id="IPR037919">
    <property type="entry name" value="OGT"/>
</dbReference>
<dbReference type="PROSITE" id="PS50293">
    <property type="entry name" value="TPR_REGION"/>
    <property type="match status" value="1"/>
</dbReference>
<dbReference type="Pfam" id="PF13432">
    <property type="entry name" value="TPR_16"/>
    <property type="match status" value="2"/>
</dbReference>
<gene>
    <name evidence="1" type="ORF">S12H4_53645</name>
</gene>
<reference evidence="1" key="1">
    <citation type="journal article" date="2014" name="Front. Microbiol.">
        <title>High frequency of phylogenetically diverse reductive dehalogenase-homologous genes in deep subseafloor sedimentary metagenomes.</title>
        <authorList>
            <person name="Kawai M."/>
            <person name="Futagami T."/>
            <person name="Toyoda A."/>
            <person name="Takaki Y."/>
            <person name="Nishi S."/>
            <person name="Hori S."/>
            <person name="Arai W."/>
            <person name="Tsubouchi T."/>
            <person name="Morono Y."/>
            <person name="Uchiyama I."/>
            <person name="Ito T."/>
            <person name="Fujiyama A."/>
            <person name="Inagaki F."/>
            <person name="Takami H."/>
        </authorList>
    </citation>
    <scope>NUCLEOTIDE SEQUENCE</scope>
    <source>
        <strain evidence="1">Expedition CK06-06</strain>
    </source>
</reference>
<dbReference type="InterPro" id="IPR019734">
    <property type="entry name" value="TPR_rpt"/>
</dbReference>
<dbReference type="PANTHER" id="PTHR44366:SF1">
    <property type="entry name" value="UDP-N-ACETYLGLUCOSAMINE--PEPTIDE N-ACETYLGLUCOSAMINYLTRANSFERASE 110 KDA SUBUNIT"/>
    <property type="match status" value="1"/>
</dbReference>
<dbReference type="AlphaFoldDB" id="X1TF30"/>
<dbReference type="EMBL" id="BARW01034181">
    <property type="protein sequence ID" value="GAJ03923.1"/>
    <property type="molecule type" value="Genomic_DNA"/>
</dbReference>
<dbReference type="InterPro" id="IPR011990">
    <property type="entry name" value="TPR-like_helical_dom_sf"/>
</dbReference>
<proteinExistence type="predicted"/>
<dbReference type="PROSITE" id="PS50005">
    <property type="entry name" value="TPR"/>
    <property type="match status" value="4"/>
</dbReference>
<dbReference type="SUPFAM" id="SSF48452">
    <property type="entry name" value="TPR-like"/>
    <property type="match status" value="1"/>
</dbReference>
<accession>X1TF30</accession>
<name>X1TF30_9ZZZZ</name>
<comment type="caution">
    <text evidence="1">The sequence shown here is derived from an EMBL/GenBank/DDBJ whole genome shotgun (WGS) entry which is preliminary data.</text>
</comment>
<protein>
    <submittedName>
        <fullName evidence="1">Uncharacterized protein</fullName>
    </submittedName>
</protein>
<organism evidence="1">
    <name type="scientific">marine sediment metagenome</name>
    <dbReference type="NCBI Taxonomy" id="412755"/>
    <lineage>
        <taxon>unclassified sequences</taxon>
        <taxon>metagenomes</taxon>
        <taxon>ecological metagenomes</taxon>
    </lineage>
</organism>
<dbReference type="Gene3D" id="1.25.40.10">
    <property type="entry name" value="Tetratricopeptide repeat domain"/>
    <property type="match status" value="2"/>
</dbReference>
<dbReference type="GO" id="GO:0097363">
    <property type="term" value="F:protein O-acetylglucosaminyltransferase activity"/>
    <property type="evidence" value="ECO:0007669"/>
    <property type="project" value="TreeGrafter"/>
</dbReference>
<dbReference type="SMART" id="SM00028">
    <property type="entry name" value="TPR"/>
    <property type="match status" value="4"/>
</dbReference>
<sequence>MQTAINQNPNFLKPYYVLASIYLEDRLEEKAIAQYKALFEVNPNQARPHMLLGVIYDTQKRFDLSEKHYRAALEIDPGFAAVANNLAFILADQDKKLNEALDLARLAKEKLSDNPYVMDTLGWVYYKKGLYDSAIGEFSDSLVKKPENATVIYHLGLTYYRKGDSDKARAELEKALRLDDNFMGADEARQVLAGL</sequence>